<dbReference type="InterPro" id="IPR023214">
    <property type="entry name" value="HAD_sf"/>
</dbReference>
<feature type="transmembrane region" description="Helical" evidence="6">
    <location>
        <begin position="473"/>
        <end position="490"/>
    </location>
</feature>
<accession>A0A6A7NA62</accession>
<feature type="transmembrane region" description="Helical" evidence="6">
    <location>
        <begin position="435"/>
        <end position="453"/>
    </location>
</feature>
<dbReference type="Gene3D" id="3.40.50.1000">
    <property type="entry name" value="HAD superfamily/HAD-like"/>
    <property type="match status" value="1"/>
</dbReference>
<comment type="caution">
    <text evidence="7">The sequence shown here is derived from an EMBL/GenBank/DDBJ whole genome shotgun (WGS) entry which is preliminary data.</text>
</comment>
<dbReference type="CDD" id="cd13963">
    <property type="entry name" value="PT_UbiA_2"/>
    <property type="match status" value="1"/>
</dbReference>
<dbReference type="InterPro" id="IPR036412">
    <property type="entry name" value="HAD-like_sf"/>
</dbReference>
<dbReference type="GO" id="GO:0005886">
    <property type="term" value="C:plasma membrane"/>
    <property type="evidence" value="ECO:0007669"/>
    <property type="project" value="TreeGrafter"/>
</dbReference>
<keyword evidence="8" id="KW-1185">Reference proteome</keyword>
<dbReference type="NCBIfam" id="NF006088">
    <property type="entry name" value="PRK08238.1"/>
    <property type="match status" value="1"/>
</dbReference>
<dbReference type="InterPro" id="IPR000537">
    <property type="entry name" value="UbiA_prenyltransferase"/>
</dbReference>
<dbReference type="AlphaFoldDB" id="A0A6A7NA62"/>
<evidence type="ECO:0000313" key="7">
    <source>
        <dbReference type="EMBL" id="MQA41985.1"/>
    </source>
</evidence>
<evidence type="ECO:0000256" key="2">
    <source>
        <dbReference type="ARBA" id="ARBA00022475"/>
    </source>
</evidence>
<protein>
    <submittedName>
        <fullName evidence="7">UbiA family prenyltransferase</fullName>
    </submittedName>
</protein>
<feature type="transmembrane region" description="Helical" evidence="6">
    <location>
        <begin position="233"/>
        <end position="257"/>
    </location>
</feature>
<dbReference type="Pfam" id="PF12710">
    <property type="entry name" value="HAD"/>
    <property type="match status" value="1"/>
</dbReference>
<proteinExistence type="predicted"/>
<feature type="transmembrane region" description="Helical" evidence="6">
    <location>
        <begin position="278"/>
        <end position="300"/>
    </location>
</feature>
<dbReference type="PANTHER" id="PTHR11048:SF5">
    <property type="entry name" value="DECAPRENYL-PHOSPHATE PHOSPHORIBOSYLTRANSFERASE"/>
    <property type="match status" value="1"/>
</dbReference>
<feature type="transmembrane region" description="Helical" evidence="6">
    <location>
        <begin position="400"/>
        <end position="423"/>
    </location>
</feature>
<evidence type="ECO:0000256" key="1">
    <source>
        <dbReference type="ARBA" id="ARBA00004141"/>
    </source>
</evidence>
<dbReference type="InterPro" id="IPR039653">
    <property type="entry name" value="Prenyltransferase"/>
</dbReference>
<keyword evidence="4 6" id="KW-1133">Transmembrane helix</keyword>
<dbReference type="SUPFAM" id="SSF56784">
    <property type="entry name" value="HAD-like"/>
    <property type="match status" value="1"/>
</dbReference>
<reference evidence="7 8" key="1">
    <citation type="submission" date="2019-10" db="EMBL/GenBank/DDBJ databases">
        <title>Two novel species isolated from a subtropical stream in China.</title>
        <authorList>
            <person name="Lu H."/>
        </authorList>
    </citation>
    <scope>NUCLEOTIDE SEQUENCE [LARGE SCALE GENOMIC DNA]</scope>
    <source>
        <strain evidence="7 8">FT29W</strain>
    </source>
</reference>
<dbReference type="Gene3D" id="1.10.357.140">
    <property type="entry name" value="UbiA prenyltransferase"/>
    <property type="match status" value="1"/>
</dbReference>
<name>A0A6A7NA62_9BURK</name>
<dbReference type="Proteomes" id="UP000440498">
    <property type="component" value="Unassembled WGS sequence"/>
</dbReference>
<keyword evidence="2" id="KW-1003">Cell membrane</keyword>
<feature type="transmembrane region" description="Helical" evidence="6">
    <location>
        <begin position="329"/>
        <end position="348"/>
    </location>
</feature>
<evidence type="ECO:0000256" key="4">
    <source>
        <dbReference type="ARBA" id="ARBA00022989"/>
    </source>
</evidence>
<feature type="transmembrane region" description="Helical" evidence="6">
    <location>
        <begin position="306"/>
        <end position="322"/>
    </location>
</feature>
<organism evidence="7 8">
    <name type="scientific">Rugamonas aquatica</name>
    <dbReference type="NCBI Taxonomy" id="2743357"/>
    <lineage>
        <taxon>Bacteria</taxon>
        <taxon>Pseudomonadati</taxon>
        <taxon>Pseudomonadota</taxon>
        <taxon>Betaproteobacteria</taxon>
        <taxon>Burkholderiales</taxon>
        <taxon>Oxalobacteraceae</taxon>
        <taxon>Telluria group</taxon>
        <taxon>Rugamonas</taxon>
    </lineage>
</organism>
<sequence length="491" mass="53995">MSLSRPLPPPDVPGADDLPLVVDLDGTLIKTDLLAETASSFLIEQPGRAYRLFGWLAAGRTTLKARLAEDTRVELASLPYNEELLVWLRAEKQRGRRLVLATASHHTLAQGVADHLGLFDEVLGSDGATNLKSQAKCDALVARYGERGFEYVGNDWPDVAIWRGAAQAHVVSRSRRLIEAARRQGNLGRVLDDGRLSPAAGLLRAMRPHQWLKNLLVLVPLLAAHHYDSALGVMQALLAFVVFSLTASSVYLLNDLVDVGDDRHHARKRRRPFASGQLSLVTGWLAWPLLLAAGAGLALLGLPPRFIGALAVYFVLTLAYSFRLKQVPVVDVLSLAALYTLRIVAGAFAVSVELSFWLLSFSMFVFLSLAFIKRYSELYAARQAGQSQPLRGRGYIQQDLELVSSLGSNAGYIAVLVLAFYIQDAHTARLYAHPTLIWLACPLMLYWISRAWLIAHRGQMHDDPIVFAIKDRASWLVGALLGAVFVLAKVL</sequence>
<evidence type="ECO:0000313" key="8">
    <source>
        <dbReference type="Proteomes" id="UP000440498"/>
    </source>
</evidence>
<dbReference type="Pfam" id="PF01040">
    <property type="entry name" value="UbiA"/>
    <property type="match status" value="1"/>
</dbReference>
<comment type="subcellular location">
    <subcellularLocation>
        <location evidence="1">Membrane</location>
        <topology evidence="1">Multi-pass membrane protein</topology>
    </subcellularLocation>
</comment>
<keyword evidence="5 6" id="KW-0472">Membrane</keyword>
<evidence type="ECO:0000256" key="6">
    <source>
        <dbReference type="SAM" id="Phobius"/>
    </source>
</evidence>
<dbReference type="GO" id="GO:0009247">
    <property type="term" value="P:glycolipid biosynthetic process"/>
    <property type="evidence" value="ECO:0007669"/>
    <property type="project" value="TreeGrafter"/>
</dbReference>
<keyword evidence="3 6" id="KW-0812">Transmembrane</keyword>
<keyword evidence="7" id="KW-0808">Transferase</keyword>
<feature type="transmembrane region" description="Helical" evidence="6">
    <location>
        <begin position="354"/>
        <end position="372"/>
    </location>
</feature>
<dbReference type="PANTHER" id="PTHR11048">
    <property type="entry name" value="PRENYLTRANSFERASES"/>
    <property type="match status" value="1"/>
</dbReference>
<dbReference type="EMBL" id="WHUG01000017">
    <property type="protein sequence ID" value="MQA41985.1"/>
    <property type="molecule type" value="Genomic_DNA"/>
</dbReference>
<dbReference type="InterPro" id="IPR044878">
    <property type="entry name" value="UbiA_sf"/>
</dbReference>
<evidence type="ECO:0000256" key="3">
    <source>
        <dbReference type="ARBA" id="ARBA00022692"/>
    </source>
</evidence>
<gene>
    <name evidence="7" type="ORF">GEV02_27925</name>
</gene>
<dbReference type="GO" id="GO:0016765">
    <property type="term" value="F:transferase activity, transferring alkyl or aryl (other than methyl) groups"/>
    <property type="evidence" value="ECO:0007669"/>
    <property type="project" value="InterPro"/>
</dbReference>
<evidence type="ECO:0000256" key="5">
    <source>
        <dbReference type="ARBA" id="ARBA00023136"/>
    </source>
</evidence>